<protein>
    <submittedName>
        <fullName evidence="1">Uncharacterized protein</fullName>
    </submittedName>
</protein>
<feature type="non-terminal residue" evidence="1">
    <location>
        <position position="1"/>
    </location>
</feature>
<organism evidence="1 2">
    <name type="scientific">Zosterops borbonicus</name>
    <dbReference type="NCBI Taxonomy" id="364589"/>
    <lineage>
        <taxon>Eukaryota</taxon>
        <taxon>Metazoa</taxon>
        <taxon>Chordata</taxon>
        <taxon>Craniata</taxon>
        <taxon>Vertebrata</taxon>
        <taxon>Euteleostomi</taxon>
        <taxon>Archelosauria</taxon>
        <taxon>Archosauria</taxon>
        <taxon>Dinosauria</taxon>
        <taxon>Saurischia</taxon>
        <taxon>Theropoda</taxon>
        <taxon>Coelurosauria</taxon>
        <taxon>Aves</taxon>
        <taxon>Neognathae</taxon>
        <taxon>Neoaves</taxon>
        <taxon>Telluraves</taxon>
        <taxon>Australaves</taxon>
        <taxon>Passeriformes</taxon>
        <taxon>Sylvioidea</taxon>
        <taxon>Zosteropidae</taxon>
        <taxon>Zosterops</taxon>
    </lineage>
</organism>
<comment type="caution">
    <text evidence="1">The sequence shown here is derived from an EMBL/GenBank/DDBJ whole genome shotgun (WGS) entry which is preliminary data.</text>
</comment>
<evidence type="ECO:0000313" key="2">
    <source>
        <dbReference type="Proteomes" id="UP000796761"/>
    </source>
</evidence>
<gene>
    <name evidence="1" type="ORF">HGM15179_011323</name>
</gene>
<dbReference type="AlphaFoldDB" id="A0A8K1GBV9"/>
<proteinExistence type="predicted"/>
<keyword evidence="2" id="KW-1185">Reference proteome</keyword>
<feature type="non-terminal residue" evidence="1">
    <location>
        <position position="52"/>
    </location>
</feature>
<evidence type="ECO:0000313" key="1">
    <source>
        <dbReference type="EMBL" id="TRZ15786.1"/>
    </source>
</evidence>
<sequence>GPGPLPASPGDTRSRPAPAGPLFCCRGGARLVSSALPHRILSAVSVVRPCAP</sequence>
<dbReference type="Proteomes" id="UP000796761">
    <property type="component" value="Unassembled WGS sequence"/>
</dbReference>
<dbReference type="EMBL" id="SWJQ01000352">
    <property type="protein sequence ID" value="TRZ15786.1"/>
    <property type="molecule type" value="Genomic_DNA"/>
</dbReference>
<accession>A0A8K1GBV9</accession>
<name>A0A8K1GBV9_9PASS</name>
<reference evidence="1" key="1">
    <citation type="submission" date="2019-04" db="EMBL/GenBank/DDBJ databases">
        <title>Genome assembly of Zosterops borbonicus 15179.</title>
        <authorList>
            <person name="Leroy T."/>
            <person name="Anselmetti Y."/>
            <person name="Tilak M.-K."/>
            <person name="Nabholz B."/>
        </authorList>
    </citation>
    <scope>NUCLEOTIDE SEQUENCE</scope>
    <source>
        <strain evidence="1">HGM_15179</strain>
        <tissue evidence="1">Muscle</tissue>
    </source>
</reference>